<dbReference type="GO" id="GO:0006357">
    <property type="term" value="P:regulation of transcription by RNA polymerase II"/>
    <property type="evidence" value="ECO:0007669"/>
    <property type="project" value="TreeGrafter"/>
</dbReference>
<dbReference type="Gene3D" id="3.30.40.10">
    <property type="entry name" value="Zinc/RING finger domain, C3HC4 (zinc finger)"/>
    <property type="match status" value="1"/>
</dbReference>
<dbReference type="Proteomes" id="UP000440578">
    <property type="component" value="Unassembled WGS sequence"/>
</dbReference>
<evidence type="ECO:0000256" key="4">
    <source>
        <dbReference type="ARBA" id="ARBA00022833"/>
    </source>
</evidence>
<evidence type="ECO:0000256" key="1">
    <source>
        <dbReference type="ARBA" id="ARBA00022553"/>
    </source>
</evidence>
<feature type="compositionally biased region" description="Acidic residues" evidence="5">
    <location>
        <begin position="1"/>
        <end position="20"/>
    </location>
</feature>
<reference evidence="7 8" key="1">
    <citation type="submission" date="2019-07" db="EMBL/GenBank/DDBJ databases">
        <title>Draft genome assembly of a fouling barnacle, Amphibalanus amphitrite (Darwin, 1854): The first reference genome for Thecostraca.</title>
        <authorList>
            <person name="Kim W."/>
        </authorList>
    </citation>
    <scope>NUCLEOTIDE SEQUENCE [LARGE SCALE GENOMIC DNA]</scope>
    <source>
        <strain evidence="7">SNU_AA5</strain>
        <tissue evidence="7">Soma without cirri and trophi</tissue>
    </source>
</reference>
<evidence type="ECO:0000256" key="2">
    <source>
        <dbReference type="ARBA" id="ARBA00022723"/>
    </source>
</evidence>
<keyword evidence="2" id="KW-0479">Metal-binding</keyword>
<dbReference type="GO" id="GO:0008270">
    <property type="term" value="F:zinc ion binding"/>
    <property type="evidence" value="ECO:0007669"/>
    <property type="project" value="UniProtKB-KW"/>
</dbReference>
<evidence type="ECO:0000313" key="7">
    <source>
        <dbReference type="EMBL" id="KAF0292931.1"/>
    </source>
</evidence>
<dbReference type="SMART" id="SM00249">
    <property type="entry name" value="PHD"/>
    <property type="match status" value="1"/>
</dbReference>
<evidence type="ECO:0000313" key="8">
    <source>
        <dbReference type="Proteomes" id="UP000440578"/>
    </source>
</evidence>
<dbReference type="GO" id="GO:0005634">
    <property type="term" value="C:nucleus"/>
    <property type="evidence" value="ECO:0007669"/>
    <property type="project" value="TreeGrafter"/>
</dbReference>
<feature type="compositionally biased region" description="Basic residues" evidence="5">
    <location>
        <begin position="111"/>
        <end position="124"/>
    </location>
</feature>
<dbReference type="InterPro" id="IPR013083">
    <property type="entry name" value="Znf_RING/FYVE/PHD"/>
</dbReference>
<keyword evidence="1" id="KW-0597">Phosphoprotein</keyword>
<dbReference type="InterPro" id="IPR052440">
    <property type="entry name" value="Trans_Reg/Chrom_Remod"/>
</dbReference>
<protein>
    <submittedName>
        <fullName evidence="7">Transcription factor 20</fullName>
    </submittedName>
</protein>
<gene>
    <name evidence="7" type="primary">Tcf20</name>
    <name evidence="7" type="ORF">FJT64_009129</name>
</gene>
<dbReference type="OrthoDB" id="10029243at2759"/>
<dbReference type="InterPro" id="IPR034732">
    <property type="entry name" value="EPHD"/>
</dbReference>
<feature type="domain" description="PHD-type" evidence="6">
    <location>
        <begin position="311"/>
        <end position="430"/>
    </location>
</feature>
<evidence type="ECO:0000259" key="6">
    <source>
        <dbReference type="PROSITE" id="PS51805"/>
    </source>
</evidence>
<keyword evidence="8" id="KW-1185">Reference proteome</keyword>
<feature type="compositionally biased region" description="Low complexity" evidence="5">
    <location>
        <begin position="265"/>
        <end position="311"/>
    </location>
</feature>
<dbReference type="Pfam" id="PF13771">
    <property type="entry name" value="zf-HC5HC2H"/>
    <property type="match status" value="1"/>
</dbReference>
<feature type="region of interest" description="Disordered" evidence="5">
    <location>
        <begin position="56"/>
        <end position="334"/>
    </location>
</feature>
<name>A0A6A4VU76_AMPAM</name>
<organism evidence="7 8">
    <name type="scientific">Amphibalanus amphitrite</name>
    <name type="common">Striped barnacle</name>
    <name type="synonym">Balanus amphitrite</name>
    <dbReference type="NCBI Taxonomy" id="1232801"/>
    <lineage>
        <taxon>Eukaryota</taxon>
        <taxon>Metazoa</taxon>
        <taxon>Ecdysozoa</taxon>
        <taxon>Arthropoda</taxon>
        <taxon>Crustacea</taxon>
        <taxon>Multicrustacea</taxon>
        <taxon>Cirripedia</taxon>
        <taxon>Thoracica</taxon>
        <taxon>Thoracicalcarea</taxon>
        <taxon>Balanomorpha</taxon>
        <taxon>Balanoidea</taxon>
        <taxon>Balanidae</taxon>
        <taxon>Amphibalaninae</taxon>
        <taxon>Amphibalanus</taxon>
    </lineage>
</organism>
<keyword evidence="3" id="KW-0863">Zinc-finger</keyword>
<feature type="compositionally biased region" description="Low complexity" evidence="5">
    <location>
        <begin position="64"/>
        <end position="77"/>
    </location>
</feature>
<dbReference type="EMBL" id="VIIS01001783">
    <property type="protein sequence ID" value="KAF0292931.1"/>
    <property type="molecule type" value="Genomic_DNA"/>
</dbReference>
<dbReference type="PANTHER" id="PTHR14955">
    <property type="entry name" value="RETINOIC ACID INDUCED 1/TRANSCRIPTION FACTOR 20"/>
    <property type="match status" value="1"/>
</dbReference>
<proteinExistence type="predicted"/>
<keyword evidence="4" id="KW-0862">Zinc</keyword>
<comment type="caution">
    <text evidence="7">The sequence shown here is derived from an EMBL/GenBank/DDBJ whole genome shotgun (WGS) entry which is preliminary data.</text>
</comment>
<evidence type="ECO:0000256" key="5">
    <source>
        <dbReference type="SAM" id="MobiDB-lite"/>
    </source>
</evidence>
<feature type="compositionally biased region" description="Low complexity" evidence="5">
    <location>
        <begin position="222"/>
        <end position="239"/>
    </location>
</feature>
<feature type="compositionally biased region" description="Basic and acidic residues" evidence="5">
    <location>
        <begin position="244"/>
        <end position="257"/>
    </location>
</feature>
<dbReference type="PANTHER" id="PTHR14955:SF4">
    <property type="entry name" value="PHD-TYPE DOMAIN-CONTAINING PROTEIN"/>
    <property type="match status" value="1"/>
</dbReference>
<sequence>MAVREDIDDLESVGGDDVDVSEGGVERGVDGVLKAGKDGVRSTSAVDATVKGVDAAAPAVDSTSAGPSGVAGVSSPAKRGRPRKVPLTEPAEASGSGTATVAPPVADARTKPRPGARRRRRRRPASGFVTRRPLTKRRPAVPKRTTGVVNGHGAAPRVPRKRRKRGDLTIDMKEPFGTPSGKTRSRTRSVTEEDPSSAPVGRASRERPVNGAGPSGDSEHSPVAVDGAGTAPPAAPEGVSAADWEAKWRCWNDDGSKKSWQATDGSSGPSAAPSAPASTASGPASAAPKTATEAGDITATAAADATAGGESATEDTNDSTPSTAAPAPTPTSSTPIEFEVARLGDRLETWFHESCLAWSPQLTLSAGKIQGIEEAITASRAELCSVCGVVGATVGCLGRGCRRGFHVPCAAEAGCRLDEESFSSYCNRHQKQ</sequence>
<dbReference type="AlphaFoldDB" id="A0A6A4VU76"/>
<accession>A0A6A4VU76</accession>
<dbReference type="PROSITE" id="PS51805">
    <property type="entry name" value="EPHD"/>
    <property type="match status" value="1"/>
</dbReference>
<dbReference type="InterPro" id="IPR001965">
    <property type="entry name" value="Znf_PHD"/>
</dbReference>
<feature type="region of interest" description="Disordered" evidence="5">
    <location>
        <begin position="1"/>
        <end position="25"/>
    </location>
</feature>
<feature type="compositionally biased region" description="Low complexity" evidence="5">
    <location>
        <begin position="319"/>
        <end position="334"/>
    </location>
</feature>
<evidence type="ECO:0000256" key="3">
    <source>
        <dbReference type="ARBA" id="ARBA00022771"/>
    </source>
</evidence>